<sequence length="528" mass="55946">MPALFRHPRVHTGDNRPGVTGILVTDGVITATGDANQLAALHTGLDVVDLPGELVLPGMHDAHIHTAAVARSLVGLDLRAATSLADALALVRAHVDTMPDGAWIFGGRWDSNKWQVPVQPTAADLDQVSNGHPIALSSIDGHTMWANTEALRLAGITADWADPPGGEAVRDADGNPTGILREEAQGPIESLYEGPASGDLASLLLLAQDELLSVGLTSVTDLNGEDARAAYLRLKAEGNLKIRVTKGIPRDSLAAAIAEGRRSGIGDDWMRVGAVKLFSDGALGSRTSHMSRDFHGYPGNHGMPVMTTAQLYDAARTAVDAGIAVATHAIGDQANHLVLDVYERIRAETGTRLPLSIEHTQFLQPADVERLVRLGVTASMQPTHCTSDIALVDALLPDTDLVAYGWRSLIDAGAMVAFGSDAPVEEANPFFGLHAAVTRQRPDGTPDGGWRPDERIAIDEAIAAYTSGSARLAGDFDRKGRITPGRLADFIAVDTDITGDAVATDPGRIRDTRVLQTVVGGRTRWSRD</sequence>
<dbReference type="InterPro" id="IPR013108">
    <property type="entry name" value="Amidohydro_3"/>
</dbReference>
<comment type="caution">
    <text evidence="2">The sequence shown here is derived from an EMBL/GenBank/DDBJ whole genome shotgun (WGS) entry which is preliminary data.</text>
</comment>
<dbReference type="AlphaFoldDB" id="A0A849ABP6"/>
<feature type="domain" description="Amidohydrolase 3" evidence="1">
    <location>
        <begin position="46"/>
        <end position="523"/>
    </location>
</feature>
<evidence type="ECO:0000313" key="3">
    <source>
        <dbReference type="Proteomes" id="UP000557772"/>
    </source>
</evidence>
<dbReference type="Proteomes" id="UP000557772">
    <property type="component" value="Unassembled WGS sequence"/>
</dbReference>
<dbReference type="Gene3D" id="2.30.40.10">
    <property type="entry name" value="Urease, subunit C, domain 1"/>
    <property type="match status" value="1"/>
</dbReference>
<dbReference type="RefSeq" id="WP_171151944.1">
    <property type="nucleotide sequence ID" value="NZ_JABENB010000001.1"/>
</dbReference>
<evidence type="ECO:0000259" key="1">
    <source>
        <dbReference type="Pfam" id="PF07969"/>
    </source>
</evidence>
<keyword evidence="3" id="KW-1185">Reference proteome</keyword>
<dbReference type="InterPro" id="IPR032466">
    <property type="entry name" value="Metal_Hydrolase"/>
</dbReference>
<gene>
    <name evidence="2" type="ORF">HJ588_03420</name>
</gene>
<proteinExistence type="predicted"/>
<evidence type="ECO:0000313" key="2">
    <source>
        <dbReference type="EMBL" id="NNG38324.1"/>
    </source>
</evidence>
<dbReference type="InterPro" id="IPR033932">
    <property type="entry name" value="YtcJ-like"/>
</dbReference>
<dbReference type="InterPro" id="IPR011059">
    <property type="entry name" value="Metal-dep_hydrolase_composite"/>
</dbReference>
<dbReference type="GO" id="GO:0016810">
    <property type="term" value="F:hydrolase activity, acting on carbon-nitrogen (but not peptide) bonds"/>
    <property type="evidence" value="ECO:0007669"/>
    <property type="project" value="InterPro"/>
</dbReference>
<organism evidence="2 3">
    <name type="scientific">Flexivirga aerilata</name>
    <dbReference type="NCBI Taxonomy" id="1656889"/>
    <lineage>
        <taxon>Bacteria</taxon>
        <taxon>Bacillati</taxon>
        <taxon>Actinomycetota</taxon>
        <taxon>Actinomycetes</taxon>
        <taxon>Micrococcales</taxon>
        <taxon>Dermacoccaceae</taxon>
        <taxon>Flexivirga</taxon>
    </lineage>
</organism>
<dbReference type="PANTHER" id="PTHR22642">
    <property type="entry name" value="IMIDAZOLONEPROPIONASE"/>
    <property type="match status" value="1"/>
</dbReference>
<keyword evidence="2" id="KW-0378">Hydrolase</keyword>
<dbReference type="CDD" id="cd01300">
    <property type="entry name" value="YtcJ_like"/>
    <property type="match status" value="1"/>
</dbReference>
<dbReference type="EMBL" id="JABENB010000001">
    <property type="protein sequence ID" value="NNG38324.1"/>
    <property type="molecule type" value="Genomic_DNA"/>
</dbReference>
<dbReference type="Pfam" id="PF07969">
    <property type="entry name" value="Amidohydro_3"/>
    <property type="match status" value="1"/>
</dbReference>
<accession>A0A849ABP6</accession>
<dbReference type="PANTHER" id="PTHR22642:SF2">
    <property type="entry name" value="PROTEIN LONG AFTER FAR-RED 3"/>
    <property type="match status" value="1"/>
</dbReference>
<dbReference type="Gene3D" id="3.20.20.140">
    <property type="entry name" value="Metal-dependent hydrolases"/>
    <property type="match status" value="1"/>
</dbReference>
<dbReference type="SUPFAM" id="SSF51556">
    <property type="entry name" value="Metallo-dependent hydrolases"/>
    <property type="match status" value="1"/>
</dbReference>
<dbReference type="Gene3D" id="3.10.310.70">
    <property type="match status" value="1"/>
</dbReference>
<name>A0A849ABP6_9MICO</name>
<dbReference type="SUPFAM" id="SSF51338">
    <property type="entry name" value="Composite domain of metallo-dependent hydrolases"/>
    <property type="match status" value="1"/>
</dbReference>
<reference evidence="2 3" key="1">
    <citation type="submission" date="2020-05" db="EMBL/GenBank/DDBJ databases">
        <title>Flexivirga sp. ID2601S isolated from air conditioner.</title>
        <authorList>
            <person name="Kim D.H."/>
        </authorList>
    </citation>
    <scope>NUCLEOTIDE SEQUENCE [LARGE SCALE GENOMIC DNA]</scope>
    <source>
        <strain evidence="2 3">ID2601S</strain>
    </source>
</reference>
<protein>
    <submittedName>
        <fullName evidence="2">Amidohydrolase</fullName>
    </submittedName>
</protein>